<proteinExistence type="predicted"/>
<feature type="chain" id="PRO_5020216423" evidence="1">
    <location>
        <begin position="21"/>
        <end position="210"/>
    </location>
</feature>
<evidence type="ECO:0000313" key="4">
    <source>
        <dbReference type="Proteomes" id="UP000292855"/>
    </source>
</evidence>
<evidence type="ECO:0000313" key="3">
    <source>
        <dbReference type="EMBL" id="RZF59651.1"/>
    </source>
</evidence>
<dbReference type="RefSeq" id="WP_130141570.1">
    <property type="nucleotide sequence ID" value="NZ_SGIT01000002.1"/>
</dbReference>
<feature type="signal peptide" evidence="1">
    <location>
        <begin position="1"/>
        <end position="20"/>
    </location>
</feature>
<dbReference type="AlphaFoldDB" id="A0A4Q6XIA1"/>
<sequence length="210" mass="23385">MKKNLQLLVICICLCGIAHAQPGKTMYGIKGGLNLPNIKGLHEESMTLTTFHGGLFYNFAFAPQSRGRAQFELLYSAHGADLRDDKQEIRLNYLALPISLQLGLGRSDRPFLDNVYLEGGMQFGYLAAAKMKDTETKESIDLQDYYTTKNPDAKLSKIDAAVFGGIGINLSYTYQISCRYLYGLNSFVNSSSTEYDFSNSVFQLSMAFAF</sequence>
<keyword evidence="4" id="KW-1185">Reference proteome</keyword>
<keyword evidence="1" id="KW-0732">Signal</keyword>
<protein>
    <submittedName>
        <fullName evidence="3">PorT family protein</fullName>
    </submittedName>
</protein>
<gene>
    <name evidence="3" type="ORF">EWE74_10850</name>
</gene>
<name>A0A4Q6XIA1_9SPHI</name>
<dbReference type="OrthoDB" id="947434at2"/>
<feature type="domain" description="Outer membrane protein beta-barrel" evidence="2">
    <location>
        <begin position="25"/>
        <end position="187"/>
    </location>
</feature>
<accession>A0A4Q6XIA1</accession>
<organism evidence="3 4">
    <name type="scientific">Sphingobacterium corticibacterium</name>
    <dbReference type="NCBI Taxonomy" id="2484746"/>
    <lineage>
        <taxon>Bacteria</taxon>
        <taxon>Pseudomonadati</taxon>
        <taxon>Bacteroidota</taxon>
        <taxon>Sphingobacteriia</taxon>
        <taxon>Sphingobacteriales</taxon>
        <taxon>Sphingobacteriaceae</taxon>
        <taxon>Sphingobacterium</taxon>
    </lineage>
</organism>
<dbReference type="InterPro" id="IPR025665">
    <property type="entry name" value="Beta-barrel_OMP_2"/>
</dbReference>
<dbReference type="Proteomes" id="UP000292855">
    <property type="component" value="Unassembled WGS sequence"/>
</dbReference>
<reference evidence="3 4" key="1">
    <citation type="submission" date="2019-02" db="EMBL/GenBank/DDBJ databases">
        <authorList>
            <person name="Li Y."/>
        </authorList>
    </citation>
    <scope>NUCLEOTIDE SEQUENCE [LARGE SCALE GENOMIC DNA]</scope>
    <source>
        <strain evidence="3 4">30C10-4-7</strain>
    </source>
</reference>
<comment type="caution">
    <text evidence="3">The sequence shown here is derived from an EMBL/GenBank/DDBJ whole genome shotgun (WGS) entry which is preliminary data.</text>
</comment>
<evidence type="ECO:0000259" key="2">
    <source>
        <dbReference type="Pfam" id="PF13568"/>
    </source>
</evidence>
<dbReference type="EMBL" id="SGIT01000002">
    <property type="protein sequence ID" value="RZF59651.1"/>
    <property type="molecule type" value="Genomic_DNA"/>
</dbReference>
<evidence type="ECO:0000256" key="1">
    <source>
        <dbReference type="SAM" id="SignalP"/>
    </source>
</evidence>
<dbReference type="Pfam" id="PF13568">
    <property type="entry name" value="OMP_b-brl_2"/>
    <property type="match status" value="1"/>
</dbReference>